<dbReference type="PANTHER" id="PTHR33507:SF3">
    <property type="entry name" value="INNER MEMBRANE PROTEIN YBBJ"/>
    <property type="match status" value="1"/>
</dbReference>
<comment type="caution">
    <text evidence="7">The sequence shown here is derived from an EMBL/GenBank/DDBJ whole genome shotgun (WGS) entry which is preliminary data.</text>
</comment>
<proteinExistence type="predicted"/>
<accession>A0ABP9LYH0</accession>
<dbReference type="EMBL" id="BAABKD010000002">
    <property type="protein sequence ID" value="GAA5085571.1"/>
    <property type="molecule type" value="Genomic_DNA"/>
</dbReference>
<evidence type="ECO:0000256" key="3">
    <source>
        <dbReference type="ARBA" id="ARBA00022989"/>
    </source>
</evidence>
<evidence type="ECO:0000256" key="4">
    <source>
        <dbReference type="ARBA" id="ARBA00023136"/>
    </source>
</evidence>
<keyword evidence="4 5" id="KW-0472">Membrane</keyword>
<protein>
    <submittedName>
        <fullName evidence="7">NfeD family protein</fullName>
    </submittedName>
</protein>
<dbReference type="PANTHER" id="PTHR33507">
    <property type="entry name" value="INNER MEMBRANE PROTEIN YBBJ"/>
    <property type="match status" value="1"/>
</dbReference>
<evidence type="ECO:0000256" key="5">
    <source>
        <dbReference type="SAM" id="Phobius"/>
    </source>
</evidence>
<comment type="subcellular location">
    <subcellularLocation>
        <location evidence="1">Membrane</location>
        <topology evidence="1">Multi-pass membrane protein</topology>
    </subcellularLocation>
</comment>
<evidence type="ECO:0000313" key="7">
    <source>
        <dbReference type="EMBL" id="GAA5085571.1"/>
    </source>
</evidence>
<evidence type="ECO:0000313" key="8">
    <source>
        <dbReference type="Proteomes" id="UP001500227"/>
    </source>
</evidence>
<dbReference type="Gene3D" id="2.40.50.140">
    <property type="entry name" value="Nucleic acid-binding proteins"/>
    <property type="match status" value="1"/>
</dbReference>
<dbReference type="InterPro" id="IPR012340">
    <property type="entry name" value="NA-bd_OB-fold"/>
</dbReference>
<organism evidence="7 8">
    <name type="scientific">Paenalcaligenes hermetiae</name>
    <dbReference type="NCBI Taxonomy" id="1157987"/>
    <lineage>
        <taxon>Bacteria</taxon>
        <taxon>Pseudomonadati</taxon>
        <taxon>Pseudomonadota</taxon>
        <taxon>Betaproteobacteria</taxon>
        <taxon>Burkholderiales</taxon>
        <taxon>Alcaligenaceae</taxon>
        <taxon>Paenalcaligenes</taxon>
    </lineage>
</organism>
<evidence type="ECO:0000256" key="2">
    <source>
        <dbReference type="ARBA" id="ARBA00022692"/>
    </source>
</evidence>
<keyword evidence="8" id="KW-1185">Reference proteome</keyword>
<sequence>MIHALFDSPWYWWSAALLLLLLEIVLPGAFLMWIGLGTVVVGIFLWLFPTAPVILQLFVLAVSIVGAVLVGIRWSNTEKSSSRSKLNQGLDQLVGQEAIVSQNFAEGRGRVRVEDSFYAAYAQAPLEVGQRVLITGVNANGLQVQACLKGDQYENKRAPI</sequence>
<dbReference type="Pfam" id="PF01957">
    <property type="entry name" value="NfeD"/>
    <property type="match status" value="1"/>
</dbReference>
<keyword evidence="2 5" id="KW-0812">Transmembrane</keyword>
<dbReference type="RefSeq" id="WP_300647384.1">
    <property type="nucleotide sequence ID" value="NZ_BAABKD010000002.1"/>
</dbReference>
<keyword evidence="3 5" id="KW-1133">Transmembrane helix</keyword>
<evidence type="ECO:0000256" key="1">
    <source>
        <dbReference type="ARBA" id="ARBA00004141"/>
    </source>
</evidence>
<gene>
    <name evidence="7" type="ORF">GCM10023337_04430</name>
</gene>
<dbReference type="Proteomes" id="UP001500227">
    <property type="component" value="Unassembled WGS sequence"/>
</dbReference>
<feature type="transmembrane region" description="Helical" evidence="5">
    <location>
        <begin position="54"/>
        <end position="75"/>
    </location>
</feature>
<dbReference type="InterPro" id="IPR052165">
    <property type="entry name" value="Membrane_assoc_protease"/>
</dbReference>
<evidence type="ECO:0000259" key="6">
    <source>
        <dbReference type="Pfam" id="PF01957"/>
    </source>
</evidence>
<name>A0ABP9LYH0_9BURK</name>
<dbReference type="InterPro" id="IPR002810">
    <property type="entry name" value="NfeD-like_C"/>
</dbReference>
<feature type="transmembrane region" description="Helical" evidence="5">
    <location>
        <begin position="15"/>
        <end position="48"/>
    </location>
</feature>
<reference evidence="8" key="1">
    <citation type="journal article" date="2019" name="Int. J. Syst. Evol. Microbiol.">
        <title>The Global Catalogue of Microorganisms (GCM) 10K type strain sequencing project: providing services to taxonomists for standard genome sequencing and annotation.</title>
        <authorList>
            <consortium name="The Broad Institute Genomics Platform"/>
            <consortium name="The Broad Institute Genome Sequencing Center for Infectious Disease"/>
            <person name="Wu L."/>
            <person name="Ma J."/>
        </authorList>
    </citation>
    <scope>NUCLEOTIDE SEQUENCE [LARGE SCALE GENOMIC DNA]</scope>
    <source>
        <strain evidence="8">JCM 18423</strain>
    </source>
</reference>
<feature type="domain" description="NfeD-like C-terminal" evidence="6">
    <location>
        <begin position="91"/>
        <end position="144"/>
    </location>
</feature>
<dbReference type="SUPFAM" id="SSF141322">
    <property type="entry name" value="NfeD domain-like"/>
    <property type="match status" value="1"/>
</dbReference>